<name>A0A2P8DDY8_9ACTN</name>
<dbReference type="RefSeq" id="WP_106584771.1">
    <property type="nucleotide sequence ID" value="NZ_PYGA01000015.1"/>
</dbReference>
<gene>
    <name evidence="1" type="ORF">CLV63_115100</name>
</gene>
<evidence type="ECO:0000313" key="2">
    <source>
        <dbReference type="Proteomes" id="UP000240542"/>
    </source>
</evidence>
<organism evidence="1 2">
    <name type="scientific">Murinocardiopsis flavida</name>
    <dbReference type="NCBI Taxonomy" id="645275"/>
    <lineage>
        <taxon>Bacteria</taxon>
        <taxon>Bacillati</taxon>
        <taxon>Actinomycetota</taxon>
        <taxon>Actinomycetes</taxon>
        <taxon>Streptosporangiales</taxon>
        <taxon>Nocardiopsidaceae</taxon>
        <taxon>Murinocardiopsis</taxon>
    </lineage>
</organism>
<reference evidence="1 2" key="1">
    <citation type="submission" date="2018-03" db="EMBL/GenBank/DDBJ databases">
        <title>Genomic Encyclopedia of Archaeal and Bacterial Type Strains, Phase II (KMG-II): from individual species to whole genera.</title>
        <authorList>
            <person name="Goeker M."/>
        </authorList>
    </citation>
    <scope>NUCLEOTIDE SEQUENCE [LARGE SCALE GENOMIC DNA]</scope>
    <source>
        <strain evidence="1 2">DSM 45312</strain>
    </source>
</reference>
<dbReference type="OrthoDB" id="7859927at2"/>
<protein>
    <submittedName>
        <fullName evidence="1">Uncharacterized protein</fullName>
    </submittedName>
</protein>
<dbReference type="Pfam" id="PF21813">
    <property type="entry name" value="DUF6882"/>
    <property type="match status" value="1"/>
</dbReference>
<sequence>MNESSGGSGTREWFGPGLERLGAAYAAVVLEQVPVFNEHQPMGDWHVDVNASTFRQGDVTVSMAPLGTFGTDGSWLWAWANEHMHPPGSPRLAPVLALRDLGDRDGIPELVTPRLELAEFADPRRAAERLSLAAMGALGARGYGGVTAGTGARFYMVINDPAVPVAAFDAIALPRMLVQALEVFPHDHRAMATGYLDRHGFRIAATETGGIAAERPDCTVALEFDEHARLGDISVRPTPGRELPMR</sequence>
<dbReference type="EMBL" id="PYGA01000015">
    <property type="protein sequence ID" value="PSK95440.1"/>
    <property type="molecule type" value="Genomic_DNA"/>
</dbReference>
<evidence type="ECO:0000313" key="1">
    <source>
        <dbReference type="EMBL" id="PSK95440.1"/>
    </source>
</evidence>
<dbReference type="AlphaFoldDB" id="A0A2P8DDY8"/>
<dbReference type="InterPro" id="IPR049249">
    <property type="entry name" value="DUF6882"/>
</dbReference>
<accession>A0A2P8DDY8</accession>
<dbReference type="Proteomes" id="UP000240542">
    <property type="component" value="Unassembled WGS sequence"/>
</dbReference>
<comment type="caution">
    <text evidence="1">The sequence shown here is derived from an EMBL/GenBank/DDBJ whole genome shotgun (WGS) entry which is preliminary data.</text>
</comment>
<proteinExistence type="predicted"/>
<keyword evidence="2" id="KW-1185">Reference proteome</keyword>